<dbReference type="OrthoDB" id="7992477at2"/>
<organism evidence="1 2">
    <name type="scientific">Methylobacterium radiodurans</name>
    <dbReference type="NCBI Taxonomy" id="2202828"/>
    <lineage>
        <taxon>Bacteria</taxon>
        <taxon>Pseudomonadati</taxon>
        <taxon>Pseudomonadota</taxon>
        <taxon>Alphaproteobacteria</taxon>
        <taxon>Hyphomicrobiales</taxon>
        <taxon>Methylobacteriaceae</taxon>
        <taxon>Methylobacterium</taxon>
    </lineage>
</organism>
<name>A0A2U8VQM5_9HYPH</name>
<dbReference type="AlphaFoldDB" id="A0A2U8VQM5"/>
<evidence type="ECO:0008006" key="3">
    <source>
        <dbReference type="Google" id="ProtNLM"/>
    </source>
</evidence>
<gene>
    <name evidence="1" type="ORF">DK427_08430</name>
</gene>
<proteinExistence type="predicted"/>
<evidence type="ECO:0000313" key="1">
    <source>
        <dbReference type="EMBL" id="AWN35768.1"/>
    </source>
</evidence>
<dbReference type="Proteomes" id="UP000246058">
    <property type="component" value="Chromosome"/>
</dbReference>
<evidence type="ECO:0000313" key="2">
    <source>
        <dbReference type="Proteomes" id="UP000246058"/>
    </source>
</evidence>
<dbReference type="EMBL" id="CP029551">
    <property type="protein sequence ID" value="AWN35768.1"/>
    <property type="molecule type" value="Genomic_DNA"/>
</dbReference>
<reference evidence="1 2" key="1">
    <citation type="submission" date="2018-05" db="EMBL/GenBank/DDBJ databases">
        <title>Complete Genome Sequence of Methylobacterium sp. 17Sr1-43.</title>
        <authorList>
            <person name="Srinivasan S."/>
        </authorList>
    </citation>
    <scope>NUCLEOTIDE SEQUENCE [LARGE SCALE GENOMIC DNA]</scope>
    <source>
        <strain evidence="1 2">17Sr1-43</strain>
    </source>
</reference>
<dbReference type="KEGG" id="meti:DK427_08430"/>
<protein>
    <recommendedName>
        <fullName evidence="3">Terminase small subunit, Nu1</fullName>
    </recommendedName>
</protein>
<keyword evidence="2" id="KW-1185">Reference proteome</keyword>
<accession>A0A2U8VQM5</accession>
<sequence>MEAAISAQALSDLTGLSTRRLRELAEKGVLPRTPRGLFPHPQAIRAYCSGLREQAAGRSSDESGGQELVRERALLAREQREAQALKNAVLRGETIDASEAERRWTDEMVRLRSRLLGVPSDVAQLAPHMTKHDIATVDRALRDAMDEASRAEPDAA</sequence>
<dbReference type="RefSeq" id="WP_109950883.1">
    <property type="nucleotide sequence ID" value="NZ_CP029551.1"/>
</dbReference>